<dbReference type="Gene3D" id="1.10.3210.10">
    <property type="entry name" value="Hypothetical protein af1432"/>
    <property type="match status" value="1"/>
</dbReference>
<dbReference type="SMART" id="SM00471">
    <property type="entry name" value="HDc"/>
    <property type="match status" value="1"/>
</dbReference>
<feature type="domain" description="HD/PDEase" evidence="1">
    <location>
        <begin position="47"/>
        <end position="158"/>
    </location>
</feature>
<evidence type="ECO:0000313" key="3">
    <source>
        <dbReference type="Proteomes" id="UP001501842"/>
    </source>
</evidence>
<dbReference type="InterPro" id="IPR003607">
    <property type="entry name" value="HD/PDEase_dom"/>
</dbReference>
<sequence length="196" mass="22316">MDDYLSWRTWDEAEPELRRELPEPALSAVRRAAEAAARWHGTQTRPTGAPYTEHLLEALEVLVRGAGERDPDVLAAALLHDVVEDTPATVADVEAEFGPVIAEYVDWLTKPPVRSKKEKRAATVGYLRRLRDAPPQVVSIKLADRASNVQTLDRMPPDFQRRYYTETVVYVMPLAEEHPFFAPWFAGWAQRFAHLR</sequence>
<dbReference type="SUPFAM" id="SSF109604">
    <property type="entry name" value="HD-domain/PDEase-like"/>
    <property type="match status" value="1"/>
</dbReference>
<name>A0ABN3UJ57_9ACTN</name>
<dbReference type="InterPro" id="IPR052194">
    <property type="entry name" value="MESH1"/>
</dbReference>
<dbReference type="EMBL" id="BAAATZ010000025">
    <property type="protein sequence ID" value="GAA2733657.1"/>
    <property type="molecule type" value="Genomic_DNA"/>
</dbReference>
<dbReference type="Pfam" id="PF13328">
    <property type="entry name" value="HD_4"/>
    <property type="match status" value="1"/>
</dbReference>
<comment type="caution">
    <text evidence="2">The sequence shown here is derived from an EMBL/GenBank/DDBJ whole genome shotgun (WGS) entry which is preliminary data.</text>
</comment>
<dbReference type="Proteomes" id="UP001501842">
    <property type="component" value="Unassembled WGS sequence"/>
</dbReference>
<evidence type="ECO:0000259" key="1">
    <source>
        <dbReference type="SMART" id="SM00471"/>
    </source>
</evidence>
<protein>
    <recommendedName>
        <fullName evidence="1">HD/PDEase domain-containing protein</fullName>
    </recommendedName>
</protein>
<dbReference type="PANTHER" id="PTHR46246:SF1">
    <property type="entry name" value="GUANOSINE-3',5'-BIS(DIPHOSPHATE) 3'-PYROPHOSPHOHYDROLASE MESH1"/>
    <property type="match status" value="1"/>
</dbReference>
<dbReference type="RefSeq" id="WP_344454200.1">
    <property type="nucleotide sequence ID" value="NZ_BAAATZ010000025.1"/>
</dbReference>
<proteinExistence type="predicted"/>
<gene>
    <name evidence="2" type="ORF">GCM10010439_54240</name>
</gene>
<accession>A0ABN3UJ57</accession>
<reference evidence="2 3" key="1">
    <citation type="journal article" date="2019" name="Int. J. Syst. Evol. Microbiol.">
        <title>The Global Catalogue of Microorganisms (GCM) 10K type strain sequencing project: providing services to taxonomists for standard genome sequencing and annotation.</title>
        <authorList>
            <consortium name="The Broad Institute Genomics Platform"/>
            <consortium name="The Broad Institute Genome Sequencing Center for Infectious Disease"/>
            <person name="Wu L."/>
            <person name="Ma J."/>
        </authorList>
    </citation>
    <scope>NUCLEOTIDE SEQUENCE [LARGE SCALE GENOMIC DNA]</scope>
    <source>
        <strain evidence="2 3">JCM 8201</strain>
    </source>
</reference>
<keyword evidence="3" id="KW-1185">Reference proteome</keyword>
<dbReference type="PANTHER" id="PTHR46246">
    <property type="entry name" value="GUANOSINE-3',5'-BIS(DIPHOSPHATE) 3'-PYROPHOSPHOHYDROLASE MESH1"/>
    <property type="match status" value="1"/>
</dbReference>
<evidence type="ECO:0000313" key="2">
    <source>
        <dbReference type="EMBL" id="GAA2733657.1"/>
    </source>
</evidence>
<organism evidence="2 3">
    <name type="scientific">Actinocorallia aurantiaca</name>
    <dbReference type="NCBI Taxonomy" id="46204"/>
    <lineage>
        <taxon>Bacteria</taxon>
        <taxon>Bacillati</taxon>
        <taxon>Actinomycetota</taxon>
        <taxon>Actinomycetes</taxon>
        <taxon>Streptosporangiales</taxon>
        <taxon>Thermomonosporaceae</taxon>
        <taxon>Actinocorallia</taxon>
    </lineage>
</organism>